<sequence length="166" mass="18515">MSNPTNSLFHLSLSSPTCESLDSVDEIEKILNLLVPLSLSLISLRPSLSSSPSLSVYLSAPLCHQFKPRKLGFFQYQRIDQSFSHRLESILSFNSIVLSFSFITFISISLATRSIEPVNKYLITIRSFHPLLLGNASPSCLLRTMYRHMLKILERSKGCGGGSYLG</sequence>
<proteinExistence type="predicted"/>
<name>A0A5H2XU80_PRUDU</name>
<evidence type="ECO:0000256" key="1">
    <source>
        <dbReference type="SAM" id="Phobius"/>
    </source>
</evidence>
<feature type="transmembrane region" description="Helical" evidence="1">
    <location>
        <begin position="90"/>
        <end position="108"/>
    </location>
</feature>
<keyword evidence="1" id="KW-1133">Transmembrane helix</keyword>
<protein>
    <submittedName>
        <fullName evidence="2">Uncharacterized protein</fullName>
    </submittedName>
</protein>
<keyword evidence="1" id="KW-0472">Membrane</keyword>
<gene>
    <name evidence="2" type="ORF">Prudu_1442S000500</name>
</gene>
<accession>A0A5H2XU80</accession>
<dbReference type="AlphaFoldDB" id="A0A5H2XU80"/>
<reference evidence="2" key="1">
    <citation type="journal article" date="2019" name="Science">
        <title>Mutation of a bHLH transcription factor allowed almond domestication.</title>
        <authorList>
            <person name="Sanchez-Perez R."/>
            <person name="Pavan S."/>
            <person name="Mazzeo R."/>
            <person name="Moldovan C."/>
            <person name="Aiese Cigliano R."/>
            <person name="Del Cueto J."/>
            <person name="Ricciardi F."/>
            <person name="Lotti C."/>
            <person name="Ricciardi L."/>
            <person name="Dicenta F."/>
            <person name="Lopez-Marques R.L."/>
            <person name="Lindberg Moller B."/>
        </authorList>
    </citation>
    <scope>NUCLEOTIDE SEQUENCE</scope>
</reference>
<organism evidence="2">
    <name type="scientific">Prunus dulcis</name>
    <name type="common">Almond</name>
    <name type="synonym">Amygdalus dulcis</name>
    <dbReference type="NCBI Taxonomy" id="3755"/>
    <lineage>
        <taxon>Eukaryota</taxon>
        <taxon>Viridiplantae</taxon>
        <taxon>Streptophyta</taxon>
        <taxon>Embryophyta</taxon>
        <taxon>Tracheophyta</taxon>
        <taxon>Spermatophyta</taxon>
        <taxon>Magnoliopsida</taxon>
        <taxon>eudicotyledons</taxon>
        <taxon>Gunneridae</taxon>
        <taxon>Pentapetalae</taxon>
        <taxon>rosids</taxon>
        <taxon>fabids</taxon>
        <taxon>Rosales</taxon>
        <taxon>Rosaceae</taxon>
        <taxon>Amygdaloideae</taxon>
        <taxon>Amygdaleae</taxon>
        <taxon>Prunus</taxon>
    </lineage>
</organism>
<evidence type="ECO:0000313" key="2">
    <source>
        <dbReference type="EMBL" id="BBN70174.1"/>
    </source>
</evidence>
<keyword evidence="1" id="KW-0812">Transmembrane</keyword>
<dbReference type="EMBL" id="AP021779">
    <property type="protein sequence ID" value="BBN70174.1"/>
    <property type="molecule type" value="Genomic_DNA"/>
</dbReference>